<keyword evidence="2" id="KW-1185">Reference proteome</keyword>
<sequence length="257" mass="26137">MGSAVSADGTRIGFTRVGSGPAVVLVDGACGFRGSGPMAGVAGALSGSFTVFTYDRRGRGESGDTMPHAIGREVEDLAAVVGAAGGWAFAHGFSSGAVLALHAAAAGVPLRALSLLEPPLSFEPTPGPDVRPEIEALVAAGRRGDAVTRFQVACGVPEEFVASARRSPGWPALEALAHTTAYDLTITATPPDLAAVTAPVLVLDSASSDDRMRSWADGVAGRLPAAVRRTLPGEWHGVAPEVLAPVLAEHFARQPAS</sequence>
<protein>
    <submittedName>
        <fullName evidence="1">Alpha/beta fold hydrolase</fullName>
    </submittedName>
</protein>
<dbReference type="Proteomes" id="UP001596220">
    <property type="component" value="Unassembled WGS sequence"/>
</dbReference>
<evidence type="ECO:0000313" key="2">
    <source>
        <dbReference type="Proteomes" id="UP001596220"/>
    </source>
</evidence>
<name>A0ABW1PC35_9PSEU</name>
<proteinExistence type="predicted"/>
<dbReference type="EMBL" id="JBHSQO010000039">
    <property type="protein sequence ID" value="MFC6093175.1"/>
    <property type="molecule type" value="Genomic_DNA"/>
</dbReference>
<organism evidence="1 2">
    <name type="scientific">Saccharothrix lopnurensis</name>
    <dbReference type="NCBI Taxonomy" id="1670621"/>
    <lineage>
        <taxon>Bacteria</taxon>
        <taxon>Bacillati</taxon>
        <taxon>Actinomycetota</taxon>
        <taxon>Actinomycetes</taxon>
        <taxon>Pseudonocardiales</taxon>
        <taxon>Pseudonocardiaceae</taxon>
        <taxon>Saccharothrix</taxon>
    </lineage>
</organism>
<dbReference type="InterPro" id="IPR029058">
    <property type="entry name" value="AB_hydrolase_fold"/>
</dbReference>
<reference evidence="2" key="1">
    <citation type="journal article" date="2019" name="Int. J. Syst. Evol. Microbiol.">
        <title>The Global Catalogue of Microorganisms (GCM) 10K type strain sequencing project: providing services to taxonomists for standard genome sequencing and annotation.</title>
        <authorList>
            <consortium name="The Broad Institute Genomics Platform"/>
            <consortium name="The Broad Institute Genome Sequencing Center for Infectious Disease"/>
            <person name="Wu L."/>
            <person name="Ma J."/>
        </authorList>
    </citation>
    <scope>NUCLEOTIDE SEQUENCE [LARGE SCALE GENOMIC DNA]</scope>
    <source>
        <strain evidence="2">CGMCC 4.7246</strain>
    </source>
</reference>
<dbReference type="GO" id="GO:0016787">
    <property type="term" value="F:hydrolase activity"/>
    <property type="evidence" value="ECO:0007669"/>
    <property type="project" value="UniProtKB-KW"/>
</dbReference>
<dbReference type="SUPFAM" id="SSF53474">
    <property type="entry name" value="alpha/beta-Hydrolases"/>
    <property type="match status" value="1"/>
</dbReference>
<keyword evidence="1" id="KW-0378">Hydrolase</keyword>
<dbReference type="Gene3D" id="3.40.50.1820">
    <property type="entry name" value="alpha/beta hydrolase"/>
    <property type="match status" value="1"/>
</dbReference>
<comment type="caution">
    <text evidence="1">The sequence shown here is derived from an EMBL/GenBank/DDBJ whole genome shotgun (WGS) entry which is preliminary data.</text>
</comment>
<evidence type="ECO:0000313" key="1">
    <source>
        <dbReference type="EMBL" id="MFC6093175.1"/>
    </source>
</evidence>
<dbReference type="RefSeq" id="WP_380640096.1">
    <property type="nucleotide sequence ID" value="NZ_JBHSQO010000039.1"/>
</dbReference>
<gene>
    <name evidence="1" type="ORF">ACFP3R_28220</name>
</gene>
<accession>A0ABW1PC35</accession>